<evidence type="ECO:0000313" key="5">
    <source>
        <dbReference type="EnsemblPlants" id="TraesCS5D02G326700.1"/>
    </source>
</evidence>
<sequence>MVTTRFKSVAVACCRRNGRLHEHKKLPDENSYKLFRQIISDFSDSPIKAAPDGQITFASVNLTGDERALLKKCGGLPLAIIVVSGLVASKLRSGTTSKTLDEHLQEVNKALSGGLGTHLSTEGVKTILNQCYNDLPADLKTCLLYLSMFPKGIFISRKRLIRRWIAEGFIIEKHGRTVEEIAEDYFSELINRNLIRAVNNSSNGKVKNYQIHDMVLEYIVAKSSDENFITVVGGHWQTPFPSYKVRRLSVHRSAREEKRMVERMKLSHVRSLMVFESFAAMHSCLSKFQILQVLDLESCRDLSFQQLKKICKMHQLKYLSLRHTDIAVIPPEIDRLEYLEVLDIRDTEVGELPPSIEKLNRMTHLLTGNKSKRKALMLRKEITKMTALETLSGVGICGSSTSGMVESTKGAAGVRTTATSLLKVSRRGTCSLKFLAIDDGFTGFLDKSLSLSKAPPEHLHSLELSGLLSKLPEWINRLHSLEKLTLSLTSLRADTLEVLLELPELFSLTFSLDPTKLSDAGALKILQKNALESDGEIFVPPGGFKRLKLLRLLAPLLPSLSFMEGAMPALERLELRFRTATGVYCLQNLGNLKQILLTVSNKAPKAAEEIKRLVNKIEKNAPTVVVGEYNESSIEK</sequence>
<dbReference type="GO" id="GO:0002758">
    <property type="term" value="P:innate immune response-activating signaling pathway"/>
    <property type="evidence" value="ECO:0007669"/>
    <property type="project" value="UniProtKB-ARBA"/>
</dbReference>
<dbReference type="SMR" id="A0A3B6MVA7"/>
<dbReference type="Gramene" id="TraesWEE_scaffold_045671_01G000100.1">
    <property type="protein sequence ID" value="TraesWEE_scaffold_045671_01G000100.1"/>
    <property type="gene ID" value="TraesWEE_scaffold_045671_01G000100"/>
</dbReference>
<dbReference type="Gramene" id="TraesROB_scaffold_026026_01G000100.1">
    <property type="protein sequence ID" value="TraesROB_scaffold_026026_01G000100.1"/>
    <property type="gene ID" value="TraesROB_scaffold_026026_01G000100"/>
</dbReference>
<feature type="domain" description="Disease resistance protein winged helix" evidence="3">
    <location>
        <begin position="148"/>
        <end position="217"/>
    </location>
</feature>
<organism evidence="5">
    <name type="scientific">Triticum aestivum</name>
    <name type="common">Wheat</name>
    <dbReference type="NCBI Taxonomy" id="4565"/>
    <lineage>
        <taxon>Eukaryota</taxon>
        <taxon>Viridiplantae</taxon>
        <taxon>Streptophyta</taxon>
        <taxon>Embryophyta</taxon>
        <taxon>Tracheophyta</taxon>
        <taxon>Spermatophyta</taxon>
        <taxon>Magnoliopsida</taxon>
        <taxon>Liliopsida</taxon>
        <taxon>Poales</taxon>
        <taxon>Poaceae</taxon>
        <taxon>BOP clade</taxon>
        <taxon>Pooideae</taxon>
        <taxon>Triticodae</taxon>
        <taxon>Triticeae</taxon>
        <taxon>Triticinae</taxon>
        <taxon>Triticum</taxon>
    </lineage>
</organism>
<dbReference type="InterPro" id="IPR044974">
    <property type="entry name" value="Disease_R_plants"/>
</dbReference>
<dbReference type="SUPFAM" id="SSF52540">
    <property type="entry name" value="P-loop containing nucleoside triphosphate hydrolases"/>
    <property type="match status" value="1"/>
</dbReference>
<keyword evidence="2" id="KW-0611">Plant defense</keyword>
<proteinExistence type="predicted"/>
<dbReference type="SUPFAM" id="SSF52058">
    <property type="entry name" value="L domain-like"/>
    <property type="match status" value="1"/>
</dbReference>
<dbReference type="InterPro" id="IPR036388">
    <property type="entry name" value="WH-like_DNA-bd_sf"/>
</dbReference>
<dbReference type="Gene3D" id="1.10.10.10">
    <property type="entry name" value="Winged helix-like DNA-binding domain superfamily/Winged helix DNA-binding domain"/>
    <property type="match status" value="1"/>
</dbReference>
<dbReference type="PaxDb" id="4565-Traes_5DL_C10931D13.1"/>
<evidence type="ECO:0000259" key="3">
    <source>
        <dbReference type="Pfam" id="PF23559"/>
    </source>
</evidence>
<dbReference type="Gramene" id="TraesKAR5D01G0302760.1">
    <property type="protein sequence ID" value="cds.TraesKAR5D01G0302760.1"/>
    <property type="gene ID" value="TraesKAR5D01G0302760"/>
</dbReference>
<keyword evidence="1" id="KW-0677">Repeat</keyword>
<evidence type="ECO:0000256" key="2">
    <source>
        <dbReference type="ARBA" id="ARBA00022821"/>
    </source>
</evidence>
<dbReference type="InterPro" id="IPR027417">
    <property type="entry name" value="P-loop_NTPase"/>
</dbReference>
<evidence type="ECO:0000256" key="1">
    <source>
        <dbReference type="ARBA" id="ARBA00022737"/>
    </source>
</evidence>
<dbReference type="Gramene" id="TraesCS5D02G326700.1">
    <property type="protein sequence ID" value="TraesCS5D02G326700.1"/>
    <property type="gene ID" value="TraesCS5D02G326700"/>
</dbReference>
<dbReference type="InterPro" id="IPR055414">
    <property type="entry name" value="LRR_R13L4/SHOC2-like"/>
</dbReference>
<dbReference type="Gramene" id="TraesCS5D03G0735800.1">
    <property type="protein sequence ID" value="TraesCS5D03G0735800.1.CDS"/>
    <property type="gene ID" value="TraesCS5D03G0735800"/>
</dbReference>
<dbReference type="PANTHER" id="PTHR23155:SF934">
    <property type="entry name" value="OS11G0604900 PROTEIN"/>
    <property type="match status" value="1"/>
</dbReference>
<dbReference type="GO" id="GO:0042742">
    <property type="term" value="P:defense response to bacterium"/>
    <property type="evidence" value="ECO:0007669"/>
    <property type="project" value="UniProtKB-ARBA"/>
</dbReference>
<protein>
    <submittedName>
        <fullName evidence="5">Uncharacterized protein</fullName>
    </submittedName>
</protein>
<dbReference type="Gramene" id="TraesCAD_scaffold_026515_01G000100.1">
    <property type="protein sequence ID" value="TraesCAD_scaffold_026515_01G000100.1"/>
    <property type="gene ID" value="TraesCAD_scaffold_026515_01G000100"/>
</dbReference>
<evidence type="ECO:0000259" key="4">
    <source>
        <dbReference type="Pfam" id="PF23598"/>
    </source>
</evidence>
<reference evidence="5" key="1">
    <citation type="submission" date="2018-08" db="EMBL/GenBank/DDBJ databases">
        <authorList>
            <person name="Rossello M."/>
        </authorList>
    </citation>
    <scope>NUCLEOTIDE SEQUENCE [LARGE SCALE GENOMIC DNA]</scope>
    <source>
        <strain evidence="5">cv. Chinese Spring</strain>
    </source>
</reference>
<dbReference type="Pfam" id="PF23598">
    <property type="entry name" value="LRR_14"/>
    <property type="match status" value="1"/>
</dbReference>
<keyword evidence="6" id="KW-1185">Reference proteome</keyword>
<dbReference type="STRING" id="4565.A0A3B6MVA7"/>
<dbReference type="Gramene" id="TraesCLE_scaffold_022483_01G000100.1">
    <property type="protein sequence ID" value="TraesCLE_scaffold_022483_01G000100.1"/>
    <property type="gene ID" value="TraesCLE_scaffold_022483_01G000100"/>
</dbReference>
<name>A0A3B6MVA7_WHEAT</name>
<dbReference type="InterPro" id="IPR058922">
    <property type="entry name" value="WHD_DRP"/>
</dbReference>
<dbReference type="GO" id="GO:0043531">
    <property type="term" value="F:ADP binding"/>
    <property type="evidence" value="ECO:0007669"/>
    <property type="project" value="InterPro"/>
</dbReference>
<dbReference type="EnsemblPlants" id="TraesCS5D02G326700.1">
    <property type="protein sequence ID" value="TraesCS5D02G326700.1"/>
    <property type="gene ID" value="TraesCS5D02G326700"/>
</dbReference>
<feature type="domain" description="Disease resistance R13L4/SHOC-2-like LRR" evidence="4">
    <location>
        <begin position="268"/>
        <end position="618"/>
    </location>
</feature>
<dbReference type="PANTHER" id="PTHR23155">
    <property type="entry name" value="DISEASE RESISTANCE PROTEIN RP"/>
    <property type="match status" value="1"/>
</dbReference>
<dbReference type="FunFam" id="1.10.10.10:FF:000322">
    <property type="entry name" value="Probable disease resistance protein At1g63360"/>
    <property type="match status" value="1"/>
</dbReference>
<evidence type="ECO:0000313" key="6">
    <source>
        <dbReference type="Proteomes" id="UP000019116"/>
    </source>
</evidence>
<dbReference type="Gramene" id="TraesRN5D0100770000.1">
    <property type="protein sequence ID" value="TraesRN5D0100770000.1"/>
    <property type="gene ID" value="TraesRN5D0100770000"/>
</dbReference>
<dbReference type="Pfam" id="PF23559">
    <property type="entry name" value="WHD_DRP"/>
    <property type="match status" value="1"/>
</dbReference>
<dbReference type="Proteomes" id="UP000019116">
    <property type="component" value="Chromosome 5D"/>
</dbReference>
<reference evidence="5" key="2">
    <citation type="submission" date="2018-10" db="UniProtKB">
        <authorList>
            <consortium name="EnsemblPlants"/>
        </authorList>
    </citation>
    <scope>IDENTIFICATION</scope>
</reference>
<dbReference type="Gene3D" id="3.80.10.10">
    <property type="entry name" value="Ribonuclease Inhibitor"/>
    <property type="match status" value="1"/>
</dbReference>
<dbReference type="GO" id="GO:0009626">
    <property type="term" value="P:plant-type hypersensitive response"/>
    <property type="evidence" value="ECO:0007669"/>
    <property type="project" value="UniProtKB-ARBA"/>
</dbReference>
<accession>A0A3B6MVA7</accession>
<dbReference type="AlphaFoldDB" id="A0A3B6MVA7"/>
<dbReference type="InterPro" id="IPR032675">
    <property type="entry name" value="LRR_dom_sf"/>
</dbReference>